<comment type="caution">
    <text evidence="2">The sequence shown here is derived from an EMBL/GenBank/DDBJ whole genome shotgun (WGS) entry which is preliminary data.</text>
</comment>
<protein>
    <submittedName>
        <fullName evidence="2">Pimeloyl-ACP methyl ester carboxylesterase</fullName>
    </submittedName>
</protein>
<dbReference type="Proteomes" id="UP001229651">
    <property type="component" value="Unassembled WGS sequence"/>
</dbReference>
<feature type="region of interest" description="Disordered" evidence="1">
    <location>
        <begin position="22"/>
        <end position="41"/>
    </location>
</feature>
<accession>A0ABU0F331</accession>
<dbReference type="RefSeq" id="WP_306996818.1">
    <property type="nucleotide sequence ID" value="NZ_JAUSUT010000001.1"/>
</dbReference>
<evidence type="ECO:0000256" key="1">
    <source>
        <dbReference type="SAM" id="MobiDB-lite"/>
    </source>
</evidence>
<keyword evidence="3" id="KW-1185">Reference proteome</keyword>
<dbReference type="InterPro" id="IPR029058">
    <property type="entry name" value="AB_hydrolase_fold"/>
</dbReference>
<reference evidence="2 3" key="1">
    <citation type="submission" date="2023-07" db="EMBL/GenBank/DDBJ databases">
        <title>Sequencing the genomes of 1000 actinobacteria strains.</title>
        <authorList>
            <person name="Klenk H.-P."/>
        </authorList>
    </citation>
    <scope>NUCLEOTIDE SEQUENCE [LARGE SCALE GENOMIC DNA]</scope>
    <source>
        <strain evidence="2 3">DSM 45805</strain>
    </source>
</reference>
<dbReference type="SUPFAM" id="SSF53474">
    <property type="entry name" value="alpha/beta-Hydrolases"/>
    <property type="match status" value="1"/>
</dbReference>
<gene>
    <name evidence="2" type="ORF">FB470_005983</name>
</gene>
<dbReference type="Gene3D" id="3.40.50.1820">
    <property type="entry name" value="alpha/beta hydrolase"/>
    <property type="match status" value="1"/>
</dbReference>
<organism evidence="2 3">
    <name type="scientific">Amycolatopsis thermophila</name>
    <dbReference type="NCBI Taxonomy" id="206084"/>
    <lineage>
        <taxon>Bacteria</taxon>
        <taxon>Bacillati</taxon>
        <taxon>Actinomycetota</taxon>
        <taxon>Actinomycetes</taxon>
        <taxon>Pseudonocardiales</taxon>
        <taxon>Pseudonocardiaceae</taxon>
        <taxon>Amycolatopsis</taxon>
    </lineage>
</organism>
<proteinExistence type="predicted"/>
<dbReference type="EMBL" id="JAUSUT010000001">
    <property type="protein sequence ID" value="MDQ0381989.1"/>
    <property type="molecule type" value="Genomic_DNA"/>
</dbReference>
<sequence>MIAWGAKDRLLIGGQAGRPARVPSARHVRLSGSGHVPMSDDPRRVADLILEL</sequence>
<name>A0ABU0F331_9PSEU</name>
<evidence type="ECO:0000313" key="2">
    <source>
        <dbReference type="EMBL" id="MDQ0381989.1"/>
    </source>
</evidence>
<evidence type="ECO:0000313" key="3">
    <source>
        <dbReference type="Proteomes" id="UP001229651"/>
    </source>
</evidence>